<dbReference type="InterPro" id="IPR015000">
    <property type="entry name" value="EipB-like"/>
</dbReference>
<comment type="caution">
    <text evidence="1">The sequence shown here is derived from an EMBL/GenBank/DDBJ whole genome shotgun (WGS) entry which is preliminary data.</text>
</comment>
<dbReference type="EMBL" id="QYUK01000011">
    <property type="protein sequence ID" value="RJF87200.1"/>
    <property type="molecule type" value="Genomic_DNA"/>
</dbReference>
<dbReference type="AlphaFoldDB" id="A0A418WB16"/>
<organism evidence="1 2">
    <name type="scientific">Oleomonas cavernae</name>
    <dbReference type="NCBI Taxonomy" id="2320859"/>
    <lineage>
        <taxon>Bacteria</taxon>
        <taxon>Pseudomonadati</taxon>
        <taxon>Pseudomonadota</taxon>
        <taxon>Alphaproteobacteria</taxon>
        <taxon>Acetobacterales</taxon>
        <taxon>Acetobacteraceae</taxon>
        <taxon>Oleomonas</taxon>
    </lineage>
</organism>
<reference evidence="1 2" key="1">
    <citation type="submission" date="2018-09" db="EMBL/GenBank/DDBJ databases">
        <authorList>
            <person name="Zhu H."/>
        </authorList>
    </citation>
    <scope>NUCLEOTIDE SEQUENCE [LARGE SCALE GENOMIC DNA]</scope>
    <source>
        <strain evidence="1 2">K1W22B-8</strain>
    </source>
</reference>
<evidence type="ECO:0000313" key="2">
    <source>
        <dbReference type="Proteomes" id="UP000284605"/>
    </source>
</evidence>
<dbReference type="Proteomes" id="UP000284605">
    <property type="component" value="Unassembled WGS sequence"/>
</dbReference>
<dbReference type="Pfam" id="PF08904">
    <property type="entry name" value="EipB_like"/>
    <property type="match status" value="1"/>
</dbReference>
<keyword evidence="2" id="KW-1185">Reference proteome</keyword>
<name>A0A418WB16_9PROT</name>
<evidence type="ECO:0000313" key="1">
    <source>
        <dbReference type="EMBL" id="RJF87200.1"/>
    </source>
</evidence>
<proteinExistence type="predicted"/>
<accession>A0A418WB16</accession>
<protein>
    <submittedName>
        <fullName evidence="1">DUF1849 family protein</fullName>
    </submittedName>
</protein>
<sequence length="313" mass="33355">MLRRALVLTTALVAVFFLIRWAFVGGEESVAASSAQTGPVTGTTVTAGATVPGAVEPVASAPMPLAEGQRLLGHRAIYDLHLGRSENGSGVAMADGRMVIEFTDTCDGYSLNQRLQMRLGDGEGGATVTDFRVANWEATDGKRFRFATRHIVNGEENEAFEGSAQLGPDGSGEAHYTKPEDTVKKLPAGTLFPSMHTIQLIHAAQASKPILSGQLFDGSGEELTYDVVGAIGRSGSVTPVSLKGKGLDLLRDLQSWPVRIAFYPTGSIEELPEYEVGFRLYANGVSSDMQLDYGDFSIEAVLSELDALPKPDC</sequence>
<gene>
    <name evidence="1" type="ORF">D3874_09310</name>
</gene>